<evidence type="ECO:0000259" key="1">
    <source>
        <dbReference type="Pfam" id="PF08044"/>
    </source>
</evidence>
<dbReference type="Pfam" id="PF08044">
    <property type="entry name" value="DUF1707"/>
    <property type="match status" value="1"/>
</dbReference>
<dbReference type="RefSeq" id="WP_129474287.1">
    <property type="nucleotide sequence ID" value="NZ_SDWS01000002.1"/>
</dbReference>
<evidence type="ECO:0000313" key="4">
    <source>
        <dbReference type="Proteomes" id="UP000291838"/>
    </source>
</evidence>
<evidence type="ECO:0000313" key="3">
    <source>
        <dbReference type="EMBL" id="RYB92682.1"/>
    </source>
</evidence>
<dbReference type="InterPro" id="IPR012551">
    <property type="entry name" value="DUF1707_SHOCT-like"/>
</dbReference>
<dbReference type="OrthoDB" id="4772576at2"/>
<protein>
    <submittedName>
        <fullName evidence="3">DUF1707 and DUF2154 domain-containing protein</fullName>
    </submittedName>
</protein>
<comment type="caution">
    <text evidence="3">The sequence shown here is derived from an EMBL/GenBank/DDBJ whole genome shotgun (WGS) entry which is preliminary data.</text>
</comment>
<gene>
    <name evidence="3" type="ORF">EUA06_07020</name>
</gene>
<dbReference type="PANTHER" id="PTHR40763:SF4">
    <property type="entry name" value="DUF1707 DOMAIN-CONTAINING PROTEIN"/>
    <property type="match status" value="1"/>
</dbReference>
<dbReference type="Proteomes" id="UP000291838">
    <property type="component" value="Unassembled WGS sequence"/>
</dbReference>
<sequence length="215" mass="23087">MGEIENRPHDPSQMRISDADRQRVADVLRDAAGDGRLDLDELEERLELTFAAKTYGELVPITLDLQSTGPVTPPTAAPVRRTPAGVPAVGHASSTAIMGECKRQGVWSVPENHSAFALMGSVVIDLREAQLSSHHTQINASTIMGEVKIIVPAHMHVIVDGTPIMGEFAQQKDKTPAEVGPDSPTVRIRGMALMGSVNVQRQPAPGTPKKFLGSY</sequence>
<organism evidence="3 4">
    <name type="scientific">Nocardioides glacieisoli</name>
    <dbReference type="NCBI Taxonomy" id="1168730"/>
    <lineage>
        <taxon>Bacteria</taxon>
        <taxon>Bacillati</taxon>
        <taxon>Actinomycetota</taxon>
        <taxon>Actinomycetes</taxon>
        <taxon>Propionibacteriales</taxon>
        <taxon>Nocardioidaceae</taxon>
        <taxon>Nocardioides</taxon>
    </lineage>
</organism>
<dbReference type="InterPro" id="IPR024425">
    <property type="entry name" value="LiaF-like_C"/>
</dbReference>
<dbReference type="AlphaFoldDB" id="A0A4V1RKL3"/>
<dbReference type="PANTHER" id="PTHR40763">
    <property type="entry name" value="MEMBRANE PROTEIN-RELATED"/>
    <property type="match status" value="1"/>
</dbReference>
<reference evidence="3 4" key="1">
    <citation type="submission" date="2019-01" db="EMBL/GenBank/DDBJ databases">
        <title>Novel species of Nocardioides.</title>
        <authorList>
            <person name="Liu Q."/>
            <person name="Xin Y.-H."/>
        </authorList>
    </citation>
    <scope>NUCLEOTIDE SEQUENCE [LARGE SCALE GENOMIC DNA]</scope>
    <source>
        <strain evidence="3 4">HLT3-15</strain>
    </source>
</reference>
<evidence type="ECO:0000259" key="2">
    <source>
        <dbReference type="Pfam" id="PF09922"/>
    </source>
</evidence>
<feature type="domain" description="DUF1707" evidence="1">
    <location>
        <begin position="14"/>
        <end position="66"/>
    </location>
</feature>
<dbReference type="Pfam" id="PF09922">
    <property type="entry name" value="LiaF-like_C"/>
    <property type="match status" value="1"/>
</dbReference>
<keyword evidence="4" id="KW-1185">Reference proteome</keyword>
<feature type="domain" description="Cell wall-active antibiotics response LiaF-like C-terminal" evidence="2">
    <location>
        <begin position="106"/>
        <end position="170"/>
    </location>
</feature>
<name>A0A4V1RKL3_9ACTN</name>
<accession>A0A4V1RKL3</accession>
<dbReference type="EMBL" id="SDWS01000002">
    <property type="protein sequence ID" value="RYB92682.1"/>
    <property type="molecule type" value="Genomic_DNA"/>
</dbReference>
<proteinExistence type="predicted"/>